<dbReference type="AlphaFoldDB" id="A0A1X7P9N3"/>
<keyword evidence="3" id="KW-0808">Transferase</keyword>
<keyword evidence="1" id="KW-0479">Metal-binding</keyword>
<dbReference type="GO" id="GO:0016798">
    <property type="term" value="F:hydrolase activity, acting on glycosyl bonds"/>
    <property type="evidence" value="ECO:0007669"/>
    <property type="project" value="TreeGrafter"/>
</dbReference>
<dbReference type="Gene3D" id="3.40.1190.20">
    <property type="match status" value="1"/>
</dbReference>
<dbReference type="GO" id="GO:0046872">
    <property type="term" value="F:metal ion binding"/>
    <property type="evidence" value="ECO:0007669"/>
    <property type="project" value="UniProtKB-KW"/>
</dbReference>
<dbReference type="PANTHER" id="PTHR42909">
    <property type="entry name" value="ZGC:136858"/>
    <property type="match status" value="1"/>
</dbReference>
<dbReference type="CDD" id="cd01941">
    <property type="entry name" value="YeiC_kinase_like"/>
    <property type="match status" value="1"/>
</dbReference>
<accession>A0A1X7P9N3</accession>
<sequence>MTNPNSRHPLLLGIGGAHIDRRGQVSGIYVPGASNPGTMREDVGGVVFNALRTARRRGVACALISLRGGDTGGERVAREIAEAGIEDRSAVFLDRVTASYTALIDRDGELIAGFADMGLYDLFPRQLRRSACRDAITGADAILCDANLPAAALEMVAETAANKPLHAIGISPAKVVRLAGMLDRVDCLFMNRKEANALLGQEADAAADPVVPLRAQGLRGAVITDGAGAVTIFDAQSCATIAPPAPRHIADVTGAGDALAGATVAALTRGLALADAAREGLAAAMLALESPLAVPAFDTAAFAQALALVPTPVRVA</sequence>
<dbReference type="SUPFAM" id="SSF53613">
    <property type="entry name" value="Ribokinase-like"/>
    <property type="match status" value="1"/>
</dbReference>
<keyword evidence="4" id="KW-1185">Reference proteome</keyword>
<evidence type="ECO:0000313" key="3">
    <source>
        <dbReference type="EMBL" id="SMH47091.1"/>
    </source>
</evidence>
<feature type="domain" description="Carbohydrate kinase PfkB" evidence="2">
    <location>
        <begin position="14"/>
        <end position="294"/>
    </location>
</feature>
<dbReference type="GO" id="GO:0005737">
    <property type="term" value="C:cytoplasm"/>
    <property type="evidence" value="ECO:0007669"/>
    <property type="project" value="TreeGrafter"/>
</dbReference>
<reference evidence="3 4" key="1">
    <citation type="submission" date="2017-04" db="EMBL/GenBank/DDBJ databases">
        <authorList>
            <person name="Afonso C.L."/>
            <person name="Miller P.J."/>
            <person name="Scott M.A."/>
            <person name="Spackman E."/>
            <person name="Goraichik I."/>
            <person name="Dimitrov K.M."/>
            <person name="Suarez D.L."/>
            <person name="Swayne D.E."/>
        </authorList>
    </citation>
    <scope>NUCLEOTIDE SEQUENCE [LARGE SCALE GENOMIC DNA]</scope>
    <source>
        <strain evidence="3 4">B5P</strain>
    </source>
</reference>
<dbReference type="EMBL" id="FXBL01000004">
    <property type="protein sequence ID" value="SMH47091.1"/>
    <property type="molecule type" value="Genomic_DNA"/>
</dbReference>
<evidence type="ECO:0000259" key="2">
    <source>
        <dbReference type="Pfam" id="PF00294"/>
    </source>
</evidence>
<dbReference type="RefSeq" id="WP_085465262.1">
    <property type="nucleotide sequence ID" value="NZ_FXBL01000004.1"/>
</dbReference>
<dbReference type="InterPro" id="IPR029056">
    <property type="entry name" value="Ribokinase-like"/>
</dbReference>
<dbReference type="GO" id="GO:0016301">
    <property type="term" value="F:kinase activity"/>
    <property type="evidence" value="ECO:0007669"/>
    <property type="project" value="UniProtKB-KW"/>
</dbReference>
<name>A0A1X7P9N3_9HYPH</name>
<evidence type="ECO:0000313" key="4">
    <source>
        <dbReference type="Proteomes" id="UP000193083"/>
    </source>
</evidence>
<organism evidence="3 4">
    <name type="scientific">Mesorhizobium australicum</name>
    <dbReference type="NCBI Taxonomy" id="536018"/>
    <lineage>
        <taxon>Bacteria</taxon>
        <taxon>Pseudomonadati</taxon>
        <taxon>Pseudomonadota</taxon>
        <taxon>Alphaproteobacteria</taxon>
        <taxon>Hyphomicrobiales</taxon>
        <taxon>Phyllobacteriaceae</taxon>
        <taxon>Mesorhizobium</taxon>
    </lineage>
</organism>
<gene>
    <name evidence="3" type="ORF">SAMN02982922_3439</name>
</gene>
<protein>
    <submittedName>
        <fullName evidence="3">Sugar or nucleoside kinase, ribokinase family</fullName>
    </submittedName>
</protein>
<dbReference type="Proteomes" id="UP000193083">
    <property type="component" value="Unassembled WGS sequence"/>
</dbReference>
<dbReference type="PANTHER" id="PTHR42909:SF1">
    <property type="entry name" value="CARBOHYDRATE KINASE PFKB DOMAIN-CONTAINING PROTEIN"/>
    <property type="match status" value="1"/>
</dbReference>
<dbReference type="InterPro" id="IPR011611">
    <property type="entry name" value="PfkB_dom"/>
</dbReference>
<dbReference type="OrthoDB" id="9806249at2"/>
<dbReference type="GO" id="GO:0004730">
    <property type="term" value="F:pseudouridylate synthase activity"/>
    <property type="evidence" value="ECO:0007669"/>
    <property type="project" value="TreeGrafter"/>
</dbReference>
<keyword evidence="3" id="KW-0418">Kinase</keyword>
<evidence type="ECO:0000256" key="1">
    <source>
        <dbReference type="ARBA" id="ARBA00022723"/>
    </source>
</evidence>
<proteinExistence type="predicted"/>
<dbReference type="Pfam" id="PF00294">
    <property type="entry name" value="PfkB"/>
    <property type="match status" value="1"/>
</dbReference>